<evidence type="ECO:0000313" key="2">
    <source>
        <dbReference type="Proteomes" id="UP000027473"/>
    </source>
</evidence>
<protein>
    <recommendedName>
        <fullName evidence="3">Lipopolysaccharide biosynthesis protein</fullName>
    </recommendedName>
</protein>
<name>A0AB73BT85_9FUSO</name>
<evidence type="ECO:0008006" key="3">
    <source>
        <dbReference type="Google" id="ProtNLM"/>
    </source>
</evidence>
<evidence type="ECO:0000313" key="1">
    <source>
        <dbReference type="EMBL" id="KDE60810.1"/>
    </source>
</evidence>
<dbReference type="EMBL" id="JAAC01000224">
    <property type="protein sequence ID" value="KDE60810.1"/>
    <property type="molecule type" value="Genomic_DNA"/>
</dbReference>
<dbReference type="AlphaFoldDB" id="A0AB73BT85"/>
<comment type="caution">
    <text evidence="1">The sequence shown here is derived from an EMBL/GenBank/DDBJ whole genome shotgun (WGS) entry which is preliminary data.</text>
</comment>
<reference evidence="1 2" key="1">
    <citation type="submission" date="2014-01" db="EMBL/GenBank/DDBJ databases">
        <title>Comparative genomics of Fusobacterium necrophorum wild isolates.</title>
        <authorList>
            <person name="Kittichotirat W."/>
            <person name="Bumgarner R.E."/>
            <person name="Lawrence P."/>
        </authorList>
    </citation>
    <scope>NUCLEOTIDE SEQUENCE [LARGE SCALE GENOMIC DNA]</scope>
    <source>
        <strain evidence="1 2">BL</strain>
    </source>
</reference>
<organism evidence="1 2">
    <name type="scientific">Fusobacterium necrophorum BL</name>
    <dbReference type="NCBI Taxonomy" id="1441732"/>
    <lineage>
        <taxon>Bacteria</taxon>
        <taxon>Fusobacteriati</taxon>
        <taxon>Fusobacteriota</taxon>
        <taxon>Fusobacteriia</taxon>
        <taxon>Fusobacteriales</taxon>
        <taxon>Fusobacteriaceae</taxon>
        <taxon>Fusobacterium</taxon>
    </lineage>
</organism>
<dbReference type="Proteomes" id="UP000027473">
    <property type="component" value="Unassembled WGS sequence"/>
</dbReference>
<accession>A0AB73BT85</accession>
<sequence>MKKILLIAPEFYSYEEEIIWALIQKGNSVEYISLYPKNFIYFFLIKILSKLFQNLELKIYECMFKYQFKRLKKNSFDYILVINGETLNSAVISYLKKNYLNSFGNIILYIWTPVNRYPILLSTYQYYSKVFSFEERDCLKYNFEFLPNFYSNIASNYKNIQDIKYDIFFVGQYRKERYLLVETLKKSQNVKCLLYHNRLFYHIFKFYKRNEYKDIQKSKLIFRPIKREEMYYNMALSKCLLDDTDINQQGLTQRVFDSLILQKKLITTNANVASYDFYNPNNILIIDRNIVNIPVDFFERDYKKVEIKIIEKYSIKNWVDTLLGEER</sequence>
<dbReference type="RefSeq" id="WP_035917212.1">
    <property type="nucleotide sequence ID" value="NZ_JAAC01000224.1"/>
</dbReference>
<proteinExistence type="predicted"/>
<gene>
    <name evidence="1" type="ORF">FUSO3_11845</name>
</gene>